<dbReference type="PANTHER" id="PTHR46889">
    <property type="entry name" value="TRANSPOSASE INSF FOR INSERTION SEQUENCE IS3B-RELATED"/>
    <property type="match status" value="1"/>
</dbReference>
<dbReference type="AlphaFoldDB" id="A0A176SRP2"/>
<dbReference type="Pfam" id="PF13276">
    <property type="entry name" value="HTH_21"/>
    <property type="match status" value="1"/>
</dbReference>
<dbReference type="Gene3D" id="3.30.420.10">
    <property type="entry name" value="Ribonuclease H-like superfamily/Ribonuclease H"/>
    <property type="match status" value="1"/>
</dbReference>
<dbReference type="EMBL" id="JPRF03000021">
    <property type="protein sequence ID" value="OEV37392.1"/>
    <property type="molecule type" value="Genomic_DNA"/>
</dbReference>
<dbReference type="InterPro" id="IPR050900">
    <property type="entry name" value="Transposase_IS3/IS150/IS904"/>
</dbReference>
<dbReference type="InterPro" id="IPR001584">
    <property type="entry name" value="Integrase_cat-core"/>
</dbReference>
<feature type="domain" description="Integrase catalytic" evidence="2">
    <location>
        <begin position="122"/>
        <end position="286"/>
    </location>
</feature>
<evidence type="ECO:0000313" key="3">
    <source>
        <dbReference type="EMBL" id="OEV37392.1"/>
    </source>
</evidence>
<reference evidence="6" key="3">
    <citation type="submission" date="2016-08" db="EMBL/GenBank/DDBJ databases">
        <title>Sequencing, assembly and comparative genomics of S. aureofaciens ATCC 10762.</title>
        <authorList>
            <person name="Gradnigo J.S."/>
            <person name="Johnson N."/>
            <person name="Somerville G.A."/>
        </authorList>
    </citation>
    <scope>NUCLEOTIDE SEQUENCE [LARGE SCALE GENOMIC DNA]</scope>
    <source>
        <strain evidence="6">ATCC 10762 / DSM 40127 / CCM 3239 / JCM 4008 / LMG 5968 / NBRC 12843 / NCIMB 8234 / A-377</strain>
    </source>
</reference>
<dbReference type="SUPFAM" id="SSF53098">
    <property type="entry name" value="Ribonuclease H-like"/>
    <property type="match status" value="1"/>
</dbReference>
<dbReference type="GO" id="GO:0015074">
    <property type="term" value="P:DNA integration"/>
    <property type="evidence" value="ECO:0007669"/>
    <property type="project" value="InterPro"/>
</dbReference>
<organism evidence="4 6">
    <name type="scientific">Kitasatospora aureofaciens</name>
    <name type="common">Streptomyces aureofaciens</name>
    <dbReference type="NCBI Taxonomy" id="1894"/>
    <lineage>
        <taxon>Bacteria</taxon>
        <taxon>Bacillati</taxon>
        <taxon>Actinomycetota</taxon>
        <taxon>Actinomycetes</taxon>
        <taxon>Kitasatosporales</taxon>
        <taxon>Streptomycetaceae</taxon>
        <taxon>Kitasatospora</taxon>
    </lineage>
</organism>
<reference evidence="4 6" key="1">
    <citation type="submission" date="2014-07" db="EMBL/GenBank/DDBJ databases">
        <authorList>
            <person name="Zhang J.E."/>
            <person name="Yang H."/>
            <person name="Guo J."/>
            <person name="Deng Z."/>
            <person name="Luo H."/>
            <person name="Luo M."/>
            <person name="Zhao B."/>
        </authorList>
    </citation>
    <scope>NUCLEOTIDE SEQUENCE [LARGE SCALE GENOMIC DNA]</scope>
    <source>
        <strain evidence="4">ATCC 10762</strain>
        <strain evidence="6">ATCC 10762 / DSM 40127 / CCM 3239 / JCM 4008 / LMG 5968 / NBRC 12843 / NCIMB 8234 / A-377</strain>
    </source>
</reference>
<dbReference type="PROSITE" id="PS50994">
    <property type="entry name" value="INTEGRASE"/>
    <property type="match status" value="1"/>
</dbReference>
<sequence length="306" mass="35075">MKLIDEHQDRFGAEPVLRELHIPASTYYRWRRDVAEPCERKRHDAELTEHIRRIHADSDETYGSPRVHAVLRREGTRVGRKRVERLMRQAGIQGVSPRRPRSFTRRDPAADLAPDLVQRDFTAVAPNRLWVADISLIPTGEGPWWLATIRDAFSRRIVGWHTSERADADLVLTALEYALHGRPVEPGQLVHHSDHGCQYTSIKLTTRLLKAGIEPSMGSVGDSFDNALAENFWSVLKTECVRRTTFETRTDADLALFAYIDGWYNTRRIQKRLGWLSPDEYEAKFYADQATAEPVTVEPPTPVLTR</sequence>
<gene>
    <name evidence="3" type="ORF">HS99_0006335</name>
    <name evidence="5" type="ORF">HS99_0017740</name>
    <name evidence="4" type="ORF">HS99_0019580</name>
</gene>
<dbReference type="GO" id="GO:0003676">
    <property type="term" value="F:nucleic acid binding"/>
    <property type="evidence" value="ECO:0007669"/>
    <property type="project" value="InterPro"/>
</dbReference>
<keyword evidence="6" id="KW-1185">Reference proteome</keyword>
<comment type="function">
    <text evidence="1">Involved in the transposition of the insertion sequence.</text>
</comment>
<comment type="caution">
    <text evidence="4">The sequence shown here is derived from an EMBL/GenBank/DDBJ whole genome shotgun (WGS) entry which is preliminary data.</text>
</comment>
<dbReference type="KEGG" id="kau:B6264_22315"/>
<reference evidence="4" key="2">
    <citation type="submission" date="2016-08" db="EMBL/GenBank/DDBJ databases">
        <title>Sequencing, Assembly and Comparative Genomics of S. aureofaciens ATCC 10762.</title>
        <authorList>
            <person name="Gradnigo J.S."/>
            <person name="Johnson N."/>
            <person name="Somerville G.A."/>
        </authorList>
    </citation>
    <scope>NUCLEOTIDE SEQUENCE [LARGE SCALE GENOMIC DNA]</scope>
    <source>
        <strain evidence="4">ATCC 10762</strain>
    </source>
</reference>
<dbReference type="Pfam" id="PF13333">
    <property type="entry name" value="rve_2"/>
    <property type="match status" value="1"/>
</dbReference>
<dbReference type="InterPro" id="IPR048020">
    <property type="entry name" value="Transpos_IS3"/>
</dbReference>
<proteinExistence type="predicted"/>
<dbReference type="InterPro" id="IPR036397">
    <property type="entry name" value="RNaseH_sf"/>
</dbReference>
<dbReference type="Pfam" id="PF00665">
    <property type="entry name" value="rve"/>
    <property type="match status" value="1"/>
</dbReference>
<evidence type="ECO:0000313" key="5">
    <source>
        <dbReference type="EMBL" id="OEV38957.1"/>
    </source>
</evidence>
<dbReference type="InterPro" id="IPR012337">
    <property type="entry name" value="RNaseH-like_sf"/>
</dbReference>
<dbReference type="PANTHER" id="PTHR46889:SF4">
    <property type="entry name" value="TRANSPOSASE INSO FOR INSERTION SEQUENCE ELEMENT IS911B-RELATED"/>
    <property type="match status" value="1"/>
</dbReference>
<dbReference type="KEGG" id="kau:B6264_30000"/>
<name>A0A176SRP2_KITAU</name>
<evidence type="ECO:0000313" key="4">
    <source>
        <dbReference type="EMBL" id="OEV38865.1"/>
    </source>
</evidence>
<dbReference type="EMBL" id="JPRF03000012">
    <property type="protein sequence ID" value="OEV38865.1"/>
    <property type="molecule type" value="Genomic_DNA"/>
</dbReference>
<evidence type="ECO:0000313" key="6">
    <source>
        <dbReference type="Proteomes" id="UP000037395"/>
    </source>
</evidence>
<accession>A0A176SRP2</accession>
<dbReference type="InterPro" id="IPR025948">
    <property type="entry name" value="HTH-like_dom"/>
</dbReference>
<dbReference type="KEGG" id="kau:B6264_29810"/>
<protein>
    <submittedName>
        <fullName evidence="4">Transposase</fullName>
    </submittedName>
</protein>
<dbReference type="Proteomes" id="UP000037395">
    <property type="component" value="Unassembled WGS sequence"/>
</dbReference>
<evidence type="ECO:0000256" key="1">
    <source>
        <dbReference type="ARBA" id="ARBA00002286"/>
    </source>
</evidence>
<dbReference type="NCBIfam" id="NF033516">
    <property type="entry name" value="transpos_IS3"/>
    <property type="match status" value="1"/>
</dbReference>
<evidence type="ECO:0000259" key="2">
    <source>
        <dbReference type="PROSITE" id="PS50994"/>
    </source>
</evidence>
<dbReference type="EMBL" id="JPRF03000002">
    <property type="protein sequence ID" value="OEV38957.1"/>
    <property type="molecule type" value="Genomic_DNA"/>
</dbReference>